<evidence type="ECO:0000256" key="6">
    <source>
        <dbReference type="SAM" id="MobiDB-lite"/>
    </source>
</evidence>
<evidence type="ECO:0000256" key="2">
    <source>
        <dbReference type="ARBA" id="ARBA00023015"/>
    </source>
</evidence>
<feature type="compositionally biased region" description="Basic and acidic residues" evidence="6">
    <location>
        <begin position="42"/>
        <end position="58"/>
    </location>
</feature>
<protein>
    <submittedName>
        <fullName evidence="8">Protein trachealess</fullName>
    </submittedName>
</protein>
<dbReference type="InterPro" id="IPR013655">
    <property type="entry name" value="PAS_fold_3"/>
</dbReference>
<evidence type="ECO:0000256" key="3">
    <source>
        <dbReference type="ARBA" id="ARBA00023125"/>
    </source>
</evidence>
<sequence length="557" mass="62775">MPANEDGKKEIVEGCPRVESRQTRWCWCCLTCGPSTVSGGKGRCEQQQRDGDGGHGDRSASPSINEVRLENDMFVTRLTFEFRVAHCEPRVSELLDYTAEELTGKNLYTLCHGQDVQKIRNDQQGASDERLLPSDEQERRLHVAPDLRHCHLQLKNSDEQSIICVNYVLSGIEYGHCILDCSQMPDNLKPDDPSHSERESSPEVRDDTSSRDGCCTPQVHLRRKRKFQNTQGIPSGLEAMQVELSQNGFEMEAKQLIRHPDSKHTCLETPSRQEAAPGGRFGQEEPRGQPGRALLPHPARGRQDRPALEALPQRRPRLLRLARGIDRHVRQGAGGRPHASGQRRSLPGPGSVHVVRQRILRRGRQLHGRLLGRHDAPPPPCRPGITRASRRRRRSARRRRLRLRRPYPTCTTPTCPRGAPLPLKPQVFVHPYAHSSEQQYTSGFHLYHPSGKAASHHPLTGRRGTRNRTHNLPLGTDSSLVYHTDIDGPVGRTSSTDDAKGTSLRHTRREETGRRPQDGKRHSFEVTTTLPSPIVKVVEFSVGSPRRRQKNKDTILK</sequence>
<feature type="compositionally biased region" description="Basic and acidic residues" evidence="6">
    <location>
        <begin position="508"/>
        <end position="524"/>
    </location>
</feature>
<keyword evidence="2" id="KW-0805">Transcription regulation</keyword>
<dbReference type="GO" id="GO:0005634">
    <property type="term" value="C:nucleus"/>
    <property type="evidence" value="ECO:0007669"/>
    <property type="project" value="UniProtKB-SubCell"/>
</dbReference>
<proteinExistence type="predicted"/>
<dbReference type="Proteomes" id="UP001054945">
    <property type="component" value="Unassembled WGS sequence"/>
</dbReference>
<feature type="compositionally biased region" description="Basic residues" evidence="6">
    <location>
        <begin position="388"/>
        <end position="400"/>
    </location>
</feature>
<dbReference type="CDD" id="cd00130">
    <property type="entry name" value="PAS"/>
    <property type="match status" value="1"/>
</dbReference>
<evidence type="ECO:0000313" key="8">
    <source>
        <dbReference type="EMBL" id="GIX70014.1"/>
    </source>
</evidence>
<feature type="region of interest" description="Disordered" evidence="6">
    <location>
        <begin position="370"/>
        <end position="400"/>
    </location>
</feature>
<feature type="region of interest" description="Disordered" evidence="6">
    <location>
        <begin position="188"/>
        <end position="215"/>
    </location>
</feature>
<dbReference type="Pfam" id="PF08447">
    <property type="entry name" value="PAS_3"/>
    <property type="match status" value="1"/>
</dbReference>
<evidence type="ECO:0000259" key="7">
    <source>
        <dbReference type="PROSITE" id="PS50112"/>
    </source>
</evidence>
<keyword evidence="3" id="KW-0238">DNA-binding</keyword>
<dbReference type="Gene3D" id="3.30.450.20">
    <property type="entry name" value="PAS domain"/>
    <property type="match status" value="1"/>
</dbReference>
<dbReference type="AlphaFoldDB" id="A0AAV4MC88"/>
<dbReference type="InterPro" id="IPR035965">
    <property type="entry name" value="PAS-like_dom_sf"/>
</dbReference>
<dbReference type="PANTHER" id="PTHR23043">
    <property type="entry name" value="HYPOXIA-INDUCIBLE FACTOR 1 ALPHA"/>
    <property type="match status" value="1"/>
</dbReference>
<evidence type="ECO:0000256" key="5">
    <source>
        <dbReference type="ARBA" id="ARBA00023242"/>
    </source>
</evidence>
<organism evidence="8 9">
    <name type="scientific">Caerostris extrusa</name>
    <name type="common">Bark spider</name>
    <name type="synonym">Caerostris bankana</name>
    <dbReference type="NCBI Taxonomy" id="172846"/>
    <lineage>
        <taxon>Eukaryota</taxon>
        <taxon>Metazoa</taxon>
        <taxon>Ecdysozoa</taxon>
        <taxon>Arthropoda</taxon>
        <taxon>Chelicerata</taxon>
        <taxon>Arachnida</taxon>
        <taxon>Araneae</taxon>
        <taxon>Araneomorphae</taxon>
        <taxon>Entelegynae</taxon>
        <taxon>Araneoidea</taxon>
        <taxon>Araneidae</taxon>
        <taxon>Caerostris</taxon>
    </lineage>
</organism>
<name>A0AAV4MC88_CAEEX</name>
<feature type="compositionally biased region" description="Basic and acidic residues" evidence="6">
    <location>
        <begin position="188"/>
        <end position="210"/>
    </location>
</feature>
<accession>A0AAV4MC88</accession>
<dbReference type="EMBL" id="BPLR01019641">
    <property type="protein sequence ID" value="GIX70014.1"/>
    <property type="molecule type" value="Genomic_DNA"/>
</dbReference>
<keyword evidence="4" id="KW-0804">Transcription</keyword>
<comment type="subcellular location">
    <subcellularLocation>
        <location evidence="1">Nucleus</location>
    </subcellularLocation>
</comment>
<dbReference type="SMART" id="SM00091">
    <property type="entry name" value="PAS"/>
    <property type="match status" value="1"/>
</dbReference>
<dbReference type="PROSITE" id="PS50112">
    <property type="entry name" value="PAS"/>
    <property type="match status" value="1"/>
</dbReference>
<evidence type="ECO:0000256" key="1">
    <source>
        <dbReference type="ARBA" id="ARBA00004123"/>
    </source>
</evidence>
<feature type="domain" description="PAS" evidence="7">
    <location>
        <begin position="83"/>
        <end position="130"/>
    </location>
</feature>
<comment type="caution">
    <text evidence="8">The sequence shown here is derived from an EMBL/GenBank/DDBJ whole genome shotgun (WGS) entry which is preliminary data.</text>
</comment>
<dbReference type="SUPFAM" id="SSF55785">
    <property type="entry name" value="PYP-like sensor domain (PAS domain)"/>
    <property type="match status" value="1"/>
</dbReference>
<feature type="region of interest" description="Disordered" evidence="6">
    <location>
        <begin position="36"/>
        <end position="65"/>
    </location>
</feature>
<dbReference type="InterPro" id="IPR000014">
    <property type="entry name" value="PAS"/>
</dbReference>
<reference evidence="8 9" key="1">
    <citation type="submission" date="2021-06" db="EMBL/GenBank/DDBJ databases">
        <title>Caerostris extrusa draft genome.</title>
        <authorList>
            <person name="Kono N."/>
            <person name="Arakawa K."/>
        </authorList>
    </citation>
    <scope>NUCLEOTIDE SEQUENCE [LARGE SCALE GENOMIC DNA]</scope>
</reference>
<keyword evidence="5" id="KW-0539">Nucleus</keyword>
<gene>
    <name evidence="8" type="primary">trh</name>
    <name evidence="8" type="ORF">CEXT_180771</name>
</gene>
<dbReference type="PANTHER" id="PTHR23043:SF26">
    <property type="entry name" value="PROTEIN TRACHEALESS"/>
    <property type="match status" value="1"/>
</dbReference>
<feature type="region of interest" description="Disordered" evidence="6">
    <location>
        <begin position="452"/>
        <end position="525"/>
    </location>
</feature>
<feature type="region of interest" description="Disordered" evidence="6">
    <location>
        <begin position="327"/>
        <end position="352"/>
    </location>
</feature>
<feature type="compositionally biased region" description="Basic residues" evidence="6">
    <location>
        <begin position="459"/>
        <end position="469"/>
    </location>
</feature>
<dbReference type="GO" id="GO:0000977">
    <property type="term" value="F:RNA polymerase II transcription regulatory region sequence-specific DNA binding"/>
    <property type="evidence" value="ECO:0007669"/>
    <property type="project" value="TreeGrafter"/>
</dbReference>
<evidence type="ECO:0000313" key="9">
    <source>
        <dbReference type="Proteomes" id="UP001054945"/>
    </source>
</evidence>
<feature type="region of interest" description="Disordered" evidence="6">
    <location>
        <begin position="264"/>
        <end position="312"/>
    </location>
</feature>
<keyword evidence="9" id="KW-1185">Reference proteome</keyword>
<dbReference type="GO" id="GO:0000981">
    <property type="term" value="F:DNA-binding transcription factor activity, RNA polymerase II-specific"/>
    <property type="evidence" value="ECO:0007669"/>
    <property type="project" value="TreeGrafter"/>
</dbReference>
<evidence type="ECO:0000256" key="4">
    <source>
        <dbReference type="ARBA" id="ARBA00023163"/>
    </source>
</evidence>
<dbReference type="GO" id="GO:0010557">
    <property type="term" value="P:positive regulation of macromolecule biosynthetic process"/>
    <property type="evidence" value="ECO:0007669"/>
    <property type="project" value="UniProtKB-ARBA"/>
</dbReference>